<evidence type="ECO:0000313" key="2">
    <source>
        <dbReference type="Proteomes" id="UP000310158"/>
    </source>
</evidence>
<dbReference type="Proteomes" id="UP000310158">
    <property type="component" value="Unassembled WGS sequence"/>
</dbReference>
<organism evidence="1 2">
    <name type="scientific">Bondarzewia mesenterica</name>
    <dbReference type="NCBI Taxonomy" id="1095465"/>
    <lineage>
        <taxon>Eukaryota</taxon>
        <taxon>Fungi</taxon>
        <taxon>Dikarya</taxon>
        <taxon>Basidiomycota</taxon>
        <taxon>Agaricomycotina</taxon>
        <taxon>Agaricomycetes</taxon>
        <taxon>Russulales</taxon>
        <taxon>Bondarzewiaceae</taxon>
        <taxon>Bondarzewia</taxon>
    </lineage>
</organism>
<keyword evidence="2" id="KW-1185">Reference proteome</keyword>
<proteinExistence type="predicted"/>
<protein>
    <submittedName>
        <fullName evidence="1">Uncharacterized protein</fullName>
    </submittedName>
</protein>
<dbReference type="EMBL" id="SGPL01001414">
    <property type="protein sequence ID" value="THH03130.1"/>
    <property type="molecule type" value="Genomic_DNA"/>
</dbReference>
<dbReference type="AlphaFoldDB" id="A0A4S4L144"/>
<comment type="caution">
    <text evidence="1">The sequence shown here is derived from an EMBL/GenBank/DDBJ whole genome shotgun (WGS) entry which is preliminary data.</text>
</comment>
<feature type="non-terminal residue" evidence="1">
    <location>
        <position position="192"/>
    </location>
</feature>
<gene>
    <name evidence="1" type="ORF">EW146_g10502</name>
</gene>
<evidence type="ECO:0000313" key="1">
    <source>
        <dbReference type="EMBL" id="THH03130.1"/>
    </source>
</evidence>
<dbReference type="OrthoDB" id="3264942at2759"/>
<sequence>MEEPFALRDLGLTRAAGVRFSAHSSLIVHKMSAFLPLLENPDDELEAVLSRIGPIILPALPSLIDPASNQTYLDRYILVDHDTSIDLNGIISCLDRGAEKIIVPLAWAPELIGVIPSDRLLLLLDVANASAVSDKVRSGVSGVLLKSSTLELDLISSISRFFAGSSIFVLPAAYGPLSPSTIRGLLDVGATL</sequence>
<accession>A0A4S4L144</accession>
<name>A0A4S4L144_9AGAM</name>
<reference evidence="1 2" key="1">
    <citation type="submission" date="2019-02" db="EMBL/GenBank/DDBJ databases">
        <title>Genome sequencing of the rare red list fungi Bondarzewia mesenterica.</title>
        <authorList>
            <person name="Buettner E."/>
            <person name="Kellner H."/>
        </authorList>
    </citation>
    <scope>NUCLEOTIDE SEQUENCE [LARGE SCALE GENOMIC DNA]</scope>
    <source>
        <strain evidence="1 2">DSM 108281</strain>
    </source>
</reference>